<feature type="signal peptide" evidence="2">
    <location>
        <begin position="1"/>
        <end position="27"/>
    </location>
</feature>
<keyword evidence="2" id="KW-0732">Signal</keyword>
<organism evidence="3 4">
    <name type="scientific">Syncephalis pseudoplumigaleata</name>
    <dbReference type="NCBI Taxonomy" id="1712513"/>
    <lineage>
        <taxon>Eukaryota</taxon>
        <taxon>Fungi</taxon>
        <taxon>Fungi incertae sedis</taxon>
        <taxon>Zoopagomycota</taxon>
        <taxon>Zoopagomycotina</taxon>
        <taxon>Zoopagomycetes</taxon>
        <taxon>Zoopagales</taxon>
        <taxon>Piptocephalidaceae</taxon>
        <taxon>Syncephalis</taxon>
    </lineage>
</organism>
<evidence type="ECO:0000313" key="4">
    <source>
        <dbReference type="Proteomes" id="UP000278143"/>
    </source>
</evidence>
<keyword evidence="4" id="KW-1185">Reference proteome</keyword>
<dbReference type="EMBL" id="KZ989115">
    <property type="protein sequence ID" value="RKP28152.1"/>
    <property type="molecule type" value="Genomic_DNA"/>
</dbReference>
<dbReference type="Proteomes" id="UP000278143">
    <property type="component" value="Unassembled WGS sequence"/>
</dbReference>
<name>A0A4P9Z7H0_9FUNG</name>
<gene>
    <name evidence="3" type="ORF">SYNPS1DRAFT_26266</name>
</gene>
<feature type="region of interest" description="Disordered" evidence="1">
    <location>
        <begin position="271"/>
        <end position="302"/>
    </location>
</feature>
<feature type="chain" id="PRO_5020893313" evidence="2">
    <location>
        <begin position="28"/>
        <end position="302"/>
    </location>
</feature>
<evidence type="ECO:0000313" key="3">
    <source>
        <dbReference type="EMBL" id="RKP28152.1"/>
    </source>
</evidence>
<dbReference type="OrthoDB" id="10636199at2759"/>
<evidence type="ECO:0000256" key="2">
    <source>
        <dbReference type="SAM" id="SignalP"/>
    </source>
</evidence>
<evidence type="ECO:0000256" key="1">
    <source>
        <dbReference type="SAM" id="MobiDB-lite"/>
    </source>
</evidence>
<dbReference type="AlphaFoldDB" id="A0A4P9Z7H0"/>
<sequence>MQPRIRLDMVVVAAAALALALITPAEAIVNFRKNQQQAGLTLEYADEKANGVQVGGGKYQTPKGVQLEDVTVLCGSPVALDKTVAAHMSVESIIRISRNVAFKGNFPLTLARRKFGDDVCYVKLNKCEVGPLFAAVSSLEPKQAESILLQIVKVSKFMQKRGWYIHKLVNSVCINGGKVVFPAARGIYSTALTELDGLTDHQKEVAIAMINRNLFDNLASLYQRAYGEKNMQHARNVVKMQYRHLMVTATHPPPEFPPYIDDVFDDVVLEDNETAPPYSRHPLPASAPVQLQPSRSSPLLKQ</sequence>
<proteinExistence type="predicted"/>
<protein>
    <submittedName>
        <fullName evidence="3">Uncharacterized protein</fullName>
    </submittedName>
</protein>
<reference evidence="4" key="1">
    <citation type="journal article" date="2018" name="Nat. Microbiol.">
        <title>Leveraging single-cell genomics to expand the fungal tree of life.</title>
        <authorList>
            <person name="Ahrendt S.R."/>
            <person name="Quandt C.A."/>
            <person name="Ciobanu D."/>
            <person name="Clum A."/>
            <person name="Salamov A."/>
            <person name="Andreopoulos B."/>
            <person name="Cheng J.F."/>
            <person name="Woyke T."/>
            <person name="Pelin A."/>
            <person name="Henrissat B."/>
            <person name="Reynolds N.K."/>
            <person name="Benny G.L."/>
            <person name="Smith M.E."/>
            <person name="James T.Y."/>
            <person name="Grigoriev I.V."/>
        </authorList>
    </citation>
    <scope>NUCLEOTIDE SEQUENCE [LARGE SCALE GENOMIC DNA]</scope>
    <source>
        <strain evidence="4">Benny S71-1</strain>
    </source>
</reference>
<feature type="compositionally biased region" description="Polar residues" evidence="1">
    <location>
        <begin position="289"/>
        <end position="302"/>
    </location>
</feature>
<accession>A0A4P9Z7H0</accession>